<sequence>MFYVVLVVAFVVGAYWNGLVRGNIFGDLAQRLEDFADDYKFPKGISISASPLIAVGMILWLVGLFLGSLIWLLLALLQKMHYYAVFVVAVLVTIFVFSTGDPLTGTLRSDLLITTGVLGFGYFTSGMYHELMN</sequence>
<evidence type="ECO:0000313" key="2">
    <source>
        <dbReference type="EMBL" id="KKW05247.1"/>
    </source>
</evidence>
<protein>
    <submittedName>
        <fullName evidence="2">Uncharacterized protein</fullName>
    </submittedName>
</protein>
<gene>
    <name evidence="2" type="ORF">UY40_C0026G0005</name>
</gene>
<accession>A0A0G1XRN6</accession>
<evidence type="ECO:0000313" key="3">
    <source>
        <dbReference type="Proteomes" id="UP000034119"/>
    </source>
</evidence>
<feature type="transmembrane region" description="Helical" evidence="1">
    <location>
        <begin position="46"/>
        <end position="74"/>
    </location>
</feature>
<dbReference type="AlphaFoldDB" id="A0A0G1XRN6"/>
<dbReference type="EMBL" id="LCPW01000026">
    <property type="protein sequence ID" value="KKW05247.1"/>
    <property type="molecule type" value="Genomic_DNA"/>
</dbReference>
<dbReference type="Proteomes" id="UP000034119">
    <property type="component" value="Unassembled WGS sequence"/>
</dbReference>
<feature type="transmembrane region" description="Helical" evidence="1">
    <location>
        <begin position="81"/>
        <end position="99"/>
    </location>
</feature>
<proteinExistence type="predicted"/>
<keyword evidence="1" id="KW-0812">Transmembrane</keyword>
<reference evidence="2 3" key="1">
    <citation type="journal article" date="2015" name="Nature">
        <title>rRNA introns, odd ribosomes, and small enigmatic genomes across a large radiation of phyla.</title>
        <authorList>
            <person name="Brown C.T."/>
            <person name="Hug L.A."/>
            <person name="Thomas B.C."/>
            <person name="Sharon I."/>
            <person name="Castelle C.J."/>
            <person name="Singh A."/>
            <person name="Wilkins M.J."/>
            <person name="Williams K.H."/>
            <person name="Banfield J.F."/>
        </authorList>
    </citation>
    <scope>NUCLEOTIDE SEQUENCE [LARGE SCALE GENOMIC DNA]</scope>
</reference>
<feature type="transmembrane region" description="Helical" evidence="1">
    <location>
        <begin position="111"/>
        <end position="128"/>
    </location>
</feature>
<organism evidence="2 3">
    <name type="scientific">candidate division CPR1 bacterium GW2011_GWC1_49_13</name>
    <dbReference type="NCBI Taxonomy" id="1618342"/>
    <lineage>
        <taxon>Bacteria</taxon>
        <taxon>candidate division CPR1</taxon>
    </lineage>
</organism>
<name>A0A0G1XRN6_9BACT</name>
<keyword evidence="1" id="KW-1133">Transmembrane helix</keyword>
<keyword evidence="1" id="KW-0472">Membrane</keyword>
<comment type="caution">
    <text evidence="2">The sequence shown here is derived from an EMBL/GenBank/DDBJ whole genome shotgun (WGS) entry which is preliminary data.</text>
</comment>
<evidence type="ECO:0000256" key="1">
    <source>
        <dbReference type="SAM" id="Phobius"/>
    </source>
</evidence>